<dbReference type="SUPFAM" id="SSF46934">
    <property type="entry name" value="UBA-like"/>
    <property type="match status" value="1"/>
</dbReference>
<dbReference type="InterPro" id="IPR015940">
    <property type="entry name" value="UBA"/>
</dbReference>
<dbReference type="InterPro" id="IPR009060">
    <property type="entry name" value="UBA-like_sf"/>
</dbReference>
<sequence>MPVRLTIKPVQLASNSEEFSLEADTSLTVSELKEQISERVGLSKADIRLVCAGRIWQDVSAIGTYEPQDGSVVHCLNNAPRGAAAAQQQAQQQQAGAAIAPAGMPGMPAMPAMPAPAAGGDPFQQMMAQAQSMMQNPQMVQQLMSSPMVQQMMSDPETVRAMLRMNPQLNQLMEQRPEIARLLDDPEVLQQSMRLATNPSLMREMTRNADRAIGQLDAMPGGHDALMRAHADFADPLYEALSGSGNSEGTAAMPTYTQSTEGGPNNDALPNPWGAPAPAASPAPAPAAPMAPAAGMPAAGGMDPLMAAMFGGQQPAATAGQQQAPQANPMVAMMQQMMSDPAQMQQMMAMTRSMMAPQAGAGAGEQAAAPQQRPNPFMPPAFPAVQPAQMQQPGVNPFMAMMQQMMSDPQQMQQMMAQSQQLMGGGGFGGFGGAGLPGLASLAAPVPSPAAGPMAAPGAAVPAAGAAMGDADLALHRVRFASQLSQLVAMGFTNETACLRALVQHGGRVDAAIDTLLSSPPGGN</sequence>
<accession>A0A7S1S863</accession>
<dbReference type="GO" id="GO:0005829">
    <property type="term" value="C:cytosol"/>
    <property type="evidence" value="ECO:0007669"/>
    <property type="project" value="TreeGrafter"/>
</dbReference>
<evidence type="ECO:0000259" key="2">
    <source>
        <dbReference type="PROSITE" id="PS50030"/>
    </source>
</evidence>
<dbReference type="Pfam" id="PF00627">
    <property type="entry name" value="UBA"/>
    <property type="match status" value="1"/>
</dbReference>
<dbReference type="CDD" id="cd17039">
    <property type="entry name" value="Ubl_ubiquitin_like"/>
    <property type="match status" value="1"/>
</dbReference>
<dbReference type="SMART" id="SM00727">
    <property type="entry name" value="STI1"/>
    <property type="match status" value="2"/>
</dbReference>
<dbReference type="Pfam" id="PF00240">
    <property type="entry name" value="ubiquitin"/>
    <property type="match status" value="1"/>
</dbReference>
<dbReference type="SMART" id="SM00165">
    <property type="entry name" value="UBA"/>
    <property type="match status" value="1"/>
</dbReference>
<organism evidence="4">
    <name type="scientific">Alexandrium catenella</name>
    <name type="common">Red tide dinoflagellate</name>
    <name type="synonym">Gonyaulax catenella</name>
    <dbReference type="NCBI Taxonomy" id="2925"/>
    <lineage>
        <taxon>Eukaryota</taxon>
        <taxon>Sar</taxon>
        <taxon>Alveolata</taxon>
        <taxon>Dinophyceae</taxon>
        <taxon>Gonyaulacales</taxon>
        <taxon>Pyrocystaceae</taxon>
        <taxon>Alexandrium</taxon>
    </lineage>
</organism>
<evidence type="ECO:0000259" key="3">
    <source>
        <dbReference type="PROSITE" id="PS50053"/>
    </source>
</evidence>
<feature type="region of interest" description="Disordered" evidence="1">
    <location>
        <begin position="242"/>
        <end position="291"/>
    </location>
</feature>
<protein>
    <recommendedName>
        <fullName evidence="5">UV excision repair protein RAD23</fullName>
    </recommendedName>
</protein>
<dbReference type="GO" id="GO:0006511">
    <property type="term" value="P:ubiquitin-dependent protein catabolic process"/>
    <property type="evidence" value="ECO:0007669"/>
    <property type="project" value="TreeGrafter"/>
</dbReference>
<dbReference type="PROSITE" id="PS50053">
    <property type="entry name" value="UBIQUITIN_2"/>
    <property type="match status" value="1"/>
</dbReference>
<evidence type="ECO:0008006" key="5">
    <source>
        <dbReference type="Google" id="ProtNLM"/>
    </source>
</evidence>
<evidence type="ECO:0000256" key="1">
    <source>
        <dbReference type="SAM" id="MobiDB-lite"/>
    </source>
</evidence>
<dbReference type="PROSITE" id="PS50030">
    <property type="entry name" value="UBA"/>
    <property type="match status" value="1"/>
</dbReference>
<dbReference type="FunFam" id="1.10.260.100:FF:000001">
    <property type="entry name" value="Ubiquilin 1"/>
    <property type="match status" value="1"/>
</dbReference>
<dbReference type="PANTHER" id="PTHR10677">
    <property type="entry name" value="UBIQUILIN"/>
    <property type="match status" value="1"/>
</dbReference>
<dbReference type="InterPro" id="IPR029071">
    <property type="entry name" value="Ubiquitin-like_domsf"/>
</dbReference>
<dbReference type="InterPro" id="IPR006636">
    <property type="entry name" value="STI1_HS-bd"/>
</dbReference>
<dbReference type="InterPro" id="IPR015496">
    <property type="entry name" value="Ubiquilin"/>
</dbReference>
<dbReference type="InterPro" id="IPR000626">
    <property type="entry name" value="Ubiquitin-like_dom"/>
</dbReference>
<name>A0A7S1S863_ALECA</name>
<dbReference type="Pfam" id="PF23195">
    <property type="entry name" value="UBQLN1"/>
    <property type="match status" value="1"/>
</dbReference>
<dbReference type="SMART" id="SM00213">
    <property type="entry name" value="UBQ"/>
    <property type="match status" value="1"/>
</dbReference>
<feature type="domain" description="Ubiquitin-like" evidence="3">
    <location>
        <begin position="3"/>
        <end position="82"/>
    </location>
</feature>
<dbReference type="EMBL" id="HBGE01107690">
    <property type="protein sequence ID" value="CAD9187458.1"/>
    <property type="molecule type" value="Transcribed_RNA"/>
</dbReference>
<dbReference type="SUPFAM" id="SSF54236">
    <property type="entry name" value="Ubiquitin-like"/>
    <property type="match status" value="1"/>
</dbReference>
<feature type="compositionally biased region" description="Polar residues" evidence="1">
    <location>
        <begin position="243"/>
        <end position="263"/>
    </location>
</feature>
<feature type="compositionally biased region" description="Pro residues" evidence="1">
    <location>
        <begin position="273"/>
        <end position="289"/>
    </location>
</feature>
<dbReference type="Gene3D" id="1.10.8.10">
    <property type="entry name" value="DNA helicase RuvA subunit, C-terminal domain"/>
    <property type="match status" value="1"/>
</dbReference>
<evidence type="ECO:0000313" key="4">
    <source>
        <dbReference type="EMBL" id="CAD9187458.1"/>
    </source>
</evidence>
<gene>
    <name evidence="4" type="ORF">ACAT0790_LOCUS64232</name>
</gene>
<dbReference type="GO" id="GO:0031593">
    <property type="term" value="F:polyubiquitin modification-dependent protein binding"/>
    <property type="evidence" value="ECO:0007669"/>
    <property type="project" value="TreeGrafter"/>
</dbReference>
<dbReference type="AlphaFoldDB" id="A0A7S1S863"/>
<dbReference type="Gene3D" id="3.10.20.90">
    <property type="entry name" value="Phosphatidylinositol 3-kinase Catalytic Subunit, Chain A, domain 1"/>
    <property type="match status" value="1"/>
</dbReference>
<dbReference type="Gene3D" id="1.10.260.100">
    <property type="match status" value="1"/>
</dbReference>
<feature type="domain" description="UBA" evidence="2">
    <location>
        <begin position="479"/>
        <end position="519"/>
    </location>
</feature>
<reference evidence="4" key="1">
    <citation type="submission" date="2021-01" db="EMBL/GenBank/DDBJ databases">
        <authorList>
            <person name="Corre E."/>
            <person name="Pelletier E."/>
            <person name="Niang G."/>
            <person name="Scheremetjew M."/>
            <person name="Finn R."/>
            <person name="Kale V."/>
            <person name="Holt S."/>
            <person name="Cochrane G."/>
            <person name="Meng A."/>
            <person name="Brown T."/>
            <person name="Cohen L."/>
        </authorList>
    </citation>
    <scope>NUCLEOTIDE SEQUENCE</scope>
    <source>
        <strain evidence="4">OF101</strain>
    </source>
</reference>
<dbReference type="PANTHER" id="PTHR10677:SF3">
    <property type="entry name" value="FI07626P-RELATED"/>
    <property type="match status" value="1"/>
</dbReference>
<proteinExistence type="predicted"/>